<feature type="transmembrane region" description="Helical" evidence="6">
    <location>
        <begin position="190"/>
        <end position="209"/>
    </location>
</feature>
<protein>
    <submittedName>
        <fullName evidence="11">AA_permease domain-containing protein</fullName>
    </submittedName>
</protein>
<keyword evidence="4 6" id="KW-0472">Membrane</keyword>
<dbReference type="PANTHER" id="PTHR11827">
    <property type="entry name" value="SOLUTE CARRIER FAMILY 12, CATION COTRANSPORTERS"/>
    <property type="match status" value="1"/>
</dbReference>
<sequence length="614" mass="67213">MGESRQQIKQVDVEPEDSIFSSEQRYKDEIPWWRRNFLFTKPVLFGTWDGVFTTVMVNIFGVIVFLRMGWIVGTAGIAGAILLLIICTILSLIVVFSAIGICERCQIQSGGIYFLVSHVLGGQIGGAIGLIYAFGQSVATGLVAIGFGESVARLLGTDNEKVDKFFATAVLVLLAAINTAGVRWVVRLQLILLAFLILAALDFFLGAIFTTDERNGVGHFSIIQFDLNTDPMYDGTNCSRLGFEVPHQQQSFFTVFGVFFANFLGVLAGVNMSGDLKDPQRSIPTGELAAVFISSAVCFLFIIVLGSMVDRDYLLCDSMISEKVSLTGFLFLTGLYVSSLSSTIGSMLGTPRVIQSIASEGIIPILNPLSVGQGPNKNPVRAGIVMMCIAIVFVLIGDLNKLAILSTMPFMITYAFVNYSYASLAMSYDLQSVNSIDNKLKDNKQSYGSMGEIKEVVETGAADLGGLFPGRAQEFGDYSHSSIIDQPTSWYSMLSNRYISFAGALINLLILLFINVWYALFHFVAVAALYIYIGKVCPSVFPGISQFSLPHMFKTAFSSVESLAPPSLSNIVVTFGDKRNPLTETSTAMLNEENPDFSDRKRYHHSERTQHDID</sequence>
<dbReference type="Proteomes" id="UP000274756">
    <property type="component" value="Unassembled WGS sequence"/>
</dbReference>
<feature type="transmembrane region" description="Helical" evidence="6">
    <location>
        <begin position="524"/>
        <end position="544"/>
    </location>
</feature>
<dbReference type="GO" id="GO:0016020">
    <property type="term" value="C:membrane"/>
    <property type="evidence" value="ECO:0007669"/>
    <property type="project" value="UniProtKB-SubCell"/>
</dbReference>
<feature type="transmembrane region" description="Helical" evidence="6">
    <location>
        <begin position="402"/>
        <end position="421"/>
    </location>
</feature>
<keyword evidence="2 6" id="KW-0812">Transmembrane</keyword>
<accession>A0A158Q2W8</accession>
<feature type="region of interest" description="Disordered" evidence="5">
    <location>
        <begin position="594"/>
        <end position="614"/>
    </location>
</feature>
<evidence type="ECO:0000259" key="7">
    <source>
        <dbReference type="Pfam" id="PF00324"/>
    </source>
</evidence>
<feature type="transmembrane region" description="Helical" evidence="6">
    <location>
        <begin position="329"/>
        <end position="349"/>
    </location>
</feature>
<comment type="subcellular location">
    <subcellularLocation>
        <location evidence="1">Membrane</location>
        <topology evidence="1">Multi-pass membrane protein</topology>
    </subcellularLocation>
</comment>
<dbReference type="FunFam" id="1.20.1740.10:FF:000089">
    <property type="entry name" value="Protein CBG13067"/>
    <property type="match status" value="1"/>
</dbReference>
<feature type="transmembrane region" description="Helical" evidence="6">
    <location>
        <begin position="165"/>
        <end position="185"/>
    </location>
</feature>
<name>A0A158Q2W8_DRAME</name>
<reference evidence="11" key="1">
    <citation type="submission" date="2016-04" db="UniProtKB">
        <authorList>
            <consortium name="WormBaseParasite"/>
        </authorList>
    </citation>
    <scope>IDENTIFICATION</scope>
</reference>
<dbReference type="WBParaSite" id="DME_0000098901-mRNA-1">
    <property type="protein sequence ID" value="DME_0000098901-mRNA-1"/>
    <property type="gene ID" value="DME_0000098901"/>
</dbReference>
<reference evidence="8 10" key="2">
    <citation type="submission" date="2018-11" db="EMBL/GenBank/DDBJ databases">
        <authorList>
            <consortium name="Pathogen Informatics"/>
        </authorList>
    </citation>
    <scope>NUCLEOTIDE SEQUENCE [LARGE SCALE GENOMIC DNA]</scope>
</reference>
<dbReference type="AlphaFoldDB" id="A0A158Q2W8"/>
<evidence type="ECO:0000256" key="1">
    <source>
        <dbReference type="ARBA" id="ARBA00004141"/>
    </source>
</evidence>
<evidence type="ECO:0000256" key="4">
    <source>
        <dbReference type="ARBA" id="ARBA00023136"/>
    </source>
</evidence>
<feature type="transmembrane region" description="Helical" evidence="6">
    <location>
        <begin position="252"/>
        <end position="276"/>
    </location>
</feature>
<dbReference type="InterPro" id="IPR004841">
    <property type="entry name" value="AA-permease/SLC12A_dom"/>
</dbReference>
<dbReference type="InterPro" id="IPR004842">
    <property type="entry name" value="SLC12A_fam"/>
</dbReference>
<evidence type="ECO:0000313" key="10">
    <source>
        <dbReference type="Proteomes" id="UP000274756"/>
    </source>
</evidence>
<keyword evidence="3 6" id="KW-1133">Transmembrane helix</keyword>
<evidence type="ECO:0000256" key="5">
    <source>
        <dbReference type="SAM" id="MobiDB-lite"/>
    </source>
</evidence>
<evidence type="ECO:0000313" key="9">
    <source>
        <dbReference type="Proteomes" id="UP000038040"/>
    </source>
</evidence>
<dbReference type="STRING" id="318479.A0A158Q2W8"/>
<evidence type="ECO:0000313" key="11">
    <source>
        <dbReference type="WBParaSite" id="DME_0000098901-mRNA-1"/>
    </source>
</evidence>
<dbReference type="GO" id="GO:0015379">
    <property type="term" value="F:potassium:chloride symporter activity"/>
    <property type="evidence" value="ECO:0007669"/>
    <property type="project" value="TreeGrafter"/>
</dbReference>
<dbReference type="Gene3D" id="1.20.1740.10">
    <property type="entry name" value="Amino acid/polyamine transporter I"/>
    <property type="match status" value="1"/>
</dbReference>
<dbReference type="GO" id="GO:0055064">
    <property type="term" value="P:chloride ion homeostasis"/>
    <property type="evidence" value="ECO:0007669"/>
    <property type="project" value="TreeGrafter"/>
</dbReference>
<evidence type="ECO:0000313" key="8">
    <source>
        <dbReference type="EMBL" id="VDN55376.1"/>
    </source>
</evidence>
<evidence type="ECO:0000256" key="2">
    <source>
        <dbReference type="ARBA" id="ARBA00022692"/>
    </source>
</evidence>
<keyword evidence="10" id="KW-1185">Reference proteome</keyword>
<dbReference type="PANTHER" id="PTHR11827:SF6">
    <property type="entry name" value="SOLUTE CARRIER FAMILY 12 MEMBER 8"/>
    <property type="match status" value="1"/>
</dbReference>
<feature type="transmembrane region" description="Helical" evidence="6">
    <location>
        <begin position="111"/>
        <end position="134"/>
    </location>
</feature>
<dbReference type="Proteomes" id="UP000038040">
    <property type="component" value="Unplaced"/>
</dbReference>
<feature type="transmembrane region" description="Helical" evidence="6">
    <location>
        <begin position="71"/>
        <end position="99"/>
    </location>
</feature>
<evidence type="ECO:0000256" key="3">
    <source>
        <dbReference type="ARBA" id="ARBA00022989"/>
    </source>
</evidence>
<feature type="transmembrane region" description="Helical" evidence="6">
    <location>
        <begin position="379"/>
        <end position="396"/>
    </location>
</feature>
<feature type="transmembrane region" description="Helical" evidence="6">
    <location>
        <begin position="43"/>
        <end position="65"/>
    </location>
</feature>
<feature type="domain" description="Amino acid permease/ SLC12A" evidence="7">
    <location>
        <begin position="54"/>
        <end position="426"/>
    </location>
</feature>
<dbReference type="GO" id="GO:0055075">
    <property type="term" value="P:potassium ion homeostasis"/>
    <property type="evidence" value="ECO:0007669"/>
    <property type="project" value="TreeGrafter"/>
</dbReference>
<evidence type="ECO:0000256" key="6">
    <source>
        <dbReference type="SAM" id="Phobius"/>
    </source>
</evidence>
<dbReference type="GO" id="GO:0006884">
    <property type="term" value="P:cell volume homeostasis"/>
    <property type="evidence" value="ECO:0007669"/>
    <property type="project" value="TreeGrafter"/>
</dbReference>
<organism evidence="9 11">
    <name type="scientific">Dracunculus medinensis</name>
    <name type="common">Guinea worm</name>
    <dbReference type="NCBI Taxonomy" id="318479"/>
    <lineage>
        <taxon>Eukaryota</taxon>
        <taxon>Metazoa</taxon>
        <taxon>Ecdysozoa</taxon>
        <taxon>Nematoda</taxon>
        <taxon>Chromadorea</taxon>
        <taxon>Rhabditida</taxon>
        <taxon>Spirurina</taxon>
        <taxon>Dracunculoidea</taxon>
        <taxon>Dracunculidae</taxon>
        <taxon>Dracunculus</taxon>
    </lineage>
</organism>
<dbReference type="GO" id="GO:1990573">
    <property type="term" value="P:potassium ion import across plasma membrane"/>
    <property type="evidence" value="ECO:0007669"/>
    <property type="project" value="TreeGrafter"/>
</dbReference>
<feature type="transmembrane region" description="Helical" evidence="6">
    <location>
        <begin position="498"/>
        <end position="518"/>
    </location>
</feature>
<dbReference type="Pfam" id="PF00324">
    <property type="entry name" value="AA_permease"/>
    <property type="match status" value="1"/>
</dbReference>
<dbReference type="EMBL" id="UYYG01001152">
    <property type="protein sequence ID" value="VDN55376.1"/>
    <property type="molecule type" value="Genomic_DNA"/>
</dbReference>
<gene>
    <name evidence="8" type="ORF">DME_LOCUS5349</name>
</gene>
<feature type="transmembrane region" description="Helical" evidence="6">
    <location>
        <begin position="288"/>
        <end position="309"/>
    </location>
</feature>
<dbReference type="OrthoDB" id="2020542at2759"/>
<proteinExistence type="predicted"/>